<evidence type="ECO:0008006" key="8">
    <source>
        <dbReference type="Google" id="ProtNLM"/>
    </source>
</evidence>
<comment type="subcellular location">
    <subcellularLocation>
        <location evidence="1">Membrane</location>
        <topology evidence="1">Multi-pass membrane protein</topology>
    </subcellularLocation>
</comment>
<evidence type="ECO:0000313" key="6">
    <source>
        <dbReference type="EMBL" id="KAK7498165.1"/>
    </source>
</evidence>
<reference evidence="6 7" key="1">
    <citation type="journal article" date="2023" name="Sci. Data">
        <title>Genome assembly of the Korean intertidal mud-creeper Batillaria attramentaria.</title>
        <authorList>
            <person name="Patra A.K."/>
            <person name="Ho P.T."/>
            <person name="Jun S."/>
            <person name="Lee S.J."/>
            <person name="Kim Y."/>
            <person name="Won Y.J."/>
        </authorList>
    </citation>
    <scope>NUCLEOTIDE SEQUENCE [LARGE SCALE GENOMIC DNA]</scope>
    <source>
        <strain evidence="6">Wonlab-2016</strain>
    </source>
</reference>
<dbReference type="EMBL" id="JACVVK020000052">
    <property type="protein sequence ID" value="KAK7498165.1"/>
    <property type="molecule type" value="Genomic_DNA"/>
</dbReference>
<keyword evidence="7" id="KW-1185">Reference proteome</keyword>
<accession>A0ABD0LFK4</accession>
<feature type="transmembrane region" description="Helical" evidence="5">
    <location>
        <begin position="45"/>
        <end position="64"/>
    </location>
</feature>
<dbReference type="Pfam" id="PF07690">
    <property type="entry name" value="MFS_1"/>
    <property type="match status" value="1"/>
</dbReference>
<dbReference type="InterPro" id="IPR011701">
    <property type="entry name" value="MFS"/>
</dbReference>
<dbReference type="SUPFAM" id="SSF103473">
    <property type="entry name" value="MFS general substrate transporter"/>
    <property type="match status" value="1"/>
</dbReference>
<keyword evidence="4 5" id="KW-0472">Membrane</keyword>
<evidence type="ECO:0000256" key="5">
    <source>
        <dbReference type="SAM" id="Phobius"/>
    </source>
</evidence>
<dbReference type="InterPro" id="IPR036259">
    <property type="entry name" value="MFS_trans_sf"/>
</dbReference>
<feature type="transmembrane region" description="Helical" evidence="5">
    <location>
        <begin position="342"/>
        <end position="360"/>
    </location>
</feature>
<protein>
    <recommendedName>
        <fullName evidence="8">Major facilitator superfamily (MFS) profile domain-containing protein</fullName>
    </recommendedName>
</protein>
<dbReference type="PANTHER" id="PTHR11662:SF399">
    <property type="entry name" value="FI19708P1-RELATED"/>
    <property type="match status" value="1"/>
</dbReference>
<organism evidence="6 7">
    <name type="scientific">Batillaria attramentaria</name>
    <dbReference type="NCBI Taxonomy" id="370345"/>
    <lineage>
        <taxon>Eukaryota</taxon>
        <taxon>Metazoa</taxon>
        <taxon>Spiralia</taxon>
        <taxon>Lophotrochozoa</taxon>
        <taxon>Mollusca</taxon>
        <taxon>Gastropoda</taxon>
        <taxon>Caenogastropoda</taxon>
        <taxon>Sorbeoconcha</taxon>
        <taxon>Cerithioidea</taxon>
        <taxon>Batillariidae</taxon>
        <taxon>Batillaria</taxon>
    </lineage>
</organism>
<dbReference type="Proteomes" id="UP001519460">
    <property type="component" value="Unassembled WGS sequence"/>
</dbReference>
<dbReference type="Gene3D" id="1.20.1250.20">
    <property type="entry name" value="MFS general substrate transporter like domains"/>
    <property type="match status" value="2"/>
</dbReference>
<keyword evidence="3 5" id="KW-1133">Transmembrane helix</keyword>
<gene>
    <name evidence="6" type="ORF">BaRGS_00010425</name>
</gene>
<feature type="transmembrane region" description="Helical" evidence="5">
    <location>
        <begin position="98"/>
        <end position="121"/>
    </location>
</feature>
<evidence type="ECO:0000256" key="3">
    <source>
        <dbReference type="ARBA" id="ARBA00022989"/>
    </source>
</evidence>
<feature type="transmembrane region" description="Helical" evidence="5">
    <location>
        <begin position="273"/>
        <end position="295"/>
    </location>
</feature>
<evidence type="ECO:0000256" key="4">
    <source>
        <dbReference type="ARBA" id="ARBA00023136"/>
    </source>
</evidence>
<keyword evidence="2 5" id="KW-0812">Transmembrane</keyword>
<evidence type="ECO:0000313" key="7">
    <source>
        <dbReference type="Proteomes" id="UP001519460"/>
    </source>
</evidence>
<feature type="transmembrane region" description="Helical" evidence="5">
    <location>
        <begin position="307"/>
        <end position="330"/>
    </location>
</feature>
<comment type="caution">
    <text evidence="6">The sequence shown here is derived from an EMBL/GenBank/DDBJ whole genome shotgun (WGS) entry which is preliminary data.</text>
</comment>
<proteinExistence type="predicted"/>
<dbReference type="AlphaFoldDB" id="A0ABD0LFK4"/>
<feature type="non-terminal residue" evidence="6">
    <location>
        <position position="1"/>
    </location>
</feature>
<dbReference type="PANTHER" id="PTHR11662">
    <property type="entry name" value="SOLUTE CARRIER FAMILY 17"/>
    <property type="match status" value="1"/>
</dbReference>
<dbReference type="GO" id="GO:0016020">
    <property type="term" value="C:membrane"/>
    <property type="evidence" value="ECO:0007669"/>
    <property type="project" value="UniProtKB-SubCell"/>
</dbReference>
<feature type="transmembrane region" description="Helical" evidence="5">
    <location>
        <begin position="73"/>
        <end position="92"/>
    </location>
</feature>
<name>A0ABD0LFK4_9CAEN</name>
<feature type="transmembrane region" description="Helical" evidence="5">
    <location>
        <begin position="133"/>
        <end position="154"/>
    </location>
</feature>
<evidence type="ECO:0000256" key="2">
    <source>
        <dbReference type="ARBA" id="ARBA00022692"/>
    </source>
</evidence>
<dbReference type="InterPro" id="IPR050382">
    <property type="entry name" value="MFS_Na/Anion_cotransporter"/>
</dbReference>
<evidence type="ECO:0000256" key="1">
    <source>
        <dbReference type="ARBA" id="ARBA00004141"/>
    </source>
</evidence>
<sequence>VCPRSPGVSPVSGYVPGFRVCPRFPGVSPVSTRWRYDWDRSTENWIISAYFIGYYMMQFPAGWLSKRLGEKRVVLVGAASLACLQGFAIVAADLGPNVFLVTMLVTGFANGCIFTSTMAVVAKWSPPQENNCLSTLAVSGSGLGMAFVFGLSAITNSVEFIGGWPLNFITFGTNPLASDSDLRTCVGNSIGTVRSRLDYNLYDYFIEDVDMLCGLPWAGSLLVGGFVSYLADAACRKGVSVDVLRKTAEFMAKPACATLLLLMSFVPDGEDALVILLYTTSVLLLLGFEGSGYIANIAELSPEYTGIIWSVSQTVGMTSSFIVPVVLGAITPNNTRGEWRTCFLLIFGVDFVTFLVYLVFASNTPQHWSTEEERPLVLAKSGE</sequence>